<dbReference type="GO" id="GO:0046872">
    <property type="term" value="F:metal ion binding"/>
    <property type="evidence" value="ECO:0007669"/>
    <property type="project" value="UniProtKB-KW"/>
</dbReference>
<comment type="pathway">
    <text evidence="4">Cofactor biosynthesis; tetrahydrofolylpolyglutamate biosynthesis.</text>
</comment>
<dbReference type="Pfam" id="PF08245">
    <property type="entry name" value="Mur_ligase_M"/>
    <property type="match status" value="1"/>
</dbReference>
<dbReference type="InterPro" id="IPR013221">
    <property type="entry name" value="Mur_ligase_cen"/>
</dbReference>
<evidence type="ECO:0000256" key="8">
    <source>
        <dbReference type="ARBA" id="ARBA00013025"/>
    </source>
</evidence>
<evidence type="ECO:0000256" key="18">
    <source>
        <dbReference type="ARBA" id="ARBA00032510"/>
    </source>
</evidence>
<evidence type="ECO:0000259" key="25">
    <source>
        <dbReference type="Pfam" id="PF08245"/>
    </source>
</evidence>
<dbReference type="NCBIfam" id="TIGR01499">
    <property type="entry name" value="folC"/>
    <property type="match status" value="1"/>
</dbReference>
<evidence type="ECO:0000256" key="5">
    <source>
        <dbReference type="ARBA" id="ARBA00008276"/>
    </source>
</evidence>
<feature type="domain" description="Mur ligase C-terminal" evidence="24">
    <location>
        <begin position="288"/>
        <end position="411"/>
    </location>
</feature>
<dbReference type="EC" id="6.3.2.17" evidence="8"/>
<dbReference type="RefSeq" id="WP_155165489.1">
    <property type="nucleotide sequence ID" value="NZ_CATZBL010000008.1"/>
</dbReference>
<evidence type="ECO:0000256" key="20">
    <source>
        <dbReference type="ARBA" id="ARBA00047808"/>
    </source>
</evidence>
<comment type="catalytic activity">
    <reaction evidence="20">
        <text>10-formyltetrahydrofolyl-(gamma-L-Glu)(n) + L-glutamate + ATP = 10-formyltetrahydrofolyl-(gamma-L-Glu)(n+1) + ADP + phosphate + H(+)</text>
        <dbReference type="Rhea" id="RHEA:51904"/>
        <dbReference type="Rhea" id="RHEA-COMP:13088"/>
        <dbReference type="Rhea" id="RHEA-COMP:14300"/>
        <dbReference type="ChEBI" id="CHEBI:15378"/>
        <dbReference type="ChEBI" id="CHEBI:29985"/>
        <dbReference type="ChEBI" id="CHEBI:30616"/>
        <dbReference type="ChEBI" id="CHEBI:43474"/>
        <dbReference type="ChEBI" id="CHEBI:134413"/>
        <dbReference type="ChEBI" id="CHEBI:456216"/>
        <dbReference type="EC" id="6.3.2.17"/>
    </reaction>
</comment>
<comment type="cofactor">
    <cofactor evidence="1">
        <name>Mg(2+)</name>
        <dbReference type="ChEBI" id="CHEBI:18420"/>
    </cofactor>
</comment>
<evidence type="ECO:0000256" key="23">
    <source>
        <dbReference type="PIRNR" id="PIRNR001563"/>
    </source>
</evidence>
<evidence type="ECO:0000256" key="15">
    <source>
        <dbReference type="ARBA" id="ARBA00022909"/>
    </source>
</evidence>
<evidence type="ECO:0000256" key="4">
    <source>
        <dbReference type="ARBA" id="ARBA00005150"/>
    </source>
</evidence>
<sequence>MKFETLDAWLHHIEGLHAQAIDLGLDRMETMLKRLDIRFKCPVFTVGGTNGKGSTCAFIESALLAGGYSVGVHTSPHLIRFNERVRINGEDAKDEELIRQFEKVEAARGEMTLSYFEYTLLGILLLFAEKDLDAVVLEIGLGGRLDAVNTVEPSVSVITSIGIDHTAYLGTTRESIGWEKAHIYRSGKPAICADANPPITVEQYADKIGAELLVIGKNFRFEHNHGDKTWNFYGSRGELRNLPLPTMPGEHQLNNASGAFEALQCMQGKLPLKREAFESALLNTRITGRFSKVRNAPEVYLDVGHNPHAAKELAKTLSELPKATRQVAVFGMLSDKDRAQVCRIMVSSFNKWYLSDLQGPRGGIAQDLCAMLSEAGVPQEKIQTFKTVEEALQRAIEEAHETDRIVTFGSFLTVASAIEYLKEKVGRN</sequence>
<name>A0A6I3S421_9BURK</name>
<dbReference type="InterPro" id="IPR004101">
    <property type="entry name" value="Mur_ligase_C"/>
</dbReference>
<evidence type="ECO:0000256" key="9">
    <source>
        <dbReference type="ARBA" id="ARBA00019357"/>
    </source>
</evidence>
<keyword evidence="11" id="KW-0479">Metal-binding</keyword>
<evidence type="ECO:0000256" key="16">
    <source>
        <dbReference type="ARBA" id="ARBA00030048"/>
    </source>
</evidence>
<keyword evidence="13 23" id="KW-0067">ATP-binding</keyword>
<evidence type="ECO:0000256" key="2">
    <source>
        <dbReference type="ARBA" id="ARBA00002714"/>
    </source>
</evidence>
<dbReference type="InterPro" id="IPR036565">
    <property type="entry name" value="Mur-like_cat_sf"/>
</dbReference>
<dbReference type="UniPathway" id="UPA00077">
    <property type="reaction ID" value="UER00157"/>
</dbReference>
<evidence type="ECO:0000256" key="13">
    <source>
        <dbReference type="ARBA" id="ARBA00022840"/>
    </source>
</evidence>
<dbReference type="Pfam" id="PF02875">
    <property type="entry name" value="Mur_ligase_C"/>
    <property type="match status" value="1"/>
</dbReference>
<dbReference type="GO" id="GO:0008841">
    <property type="term" value="F:dihydrofolate synthase activity"/>
    <property type="evidence" value="ECO:0007669"/>
    <property type="project" value="UniProtKB-EC"/>
</dbReference>
<evidence type="ECO:0000256" key="14">
    <source>
        <dbReference type="ARBA" id="ARBA00022842"/>
    </source>
</evidence>
<dbReference type="SUPFAM" id="SSF53244">
    <property type="entry name" value="MurD-like peptide ligases, peptide-binding domain"/>
    <property type="match status" value="1"/>
</dbReference>
<evidence type="ECO:0000256" key="1">
    <source>
        <dbReference type="ARBA" id="ARBA00001946"/>
    </source>
</evidence>
<comment type="similarity">
    <text evidence="5 23">Belongs to the folylpolyglutamate synthase family.</text>
</comment>
<dbReference type="NCBIfam" id="NF008101">
    <property type="entry name" value="PRK10846.1"/>
    <property type="match status" value="1"/>
</dbReference>
<comment type="catalytic activity">
    <reaction evidence="21">
        <text>(6R)-5,10-methylenetetrahydrofolyl-(gamma-L-Glu)(n) + L-glutamate + ATP = (6R)-5,10-methylenetetrahydrofolyl-(gamma-L-Glu)(n+1) + ADP + phosphate + H(+)</text>
        <dbReference type="Rhea" id="RHEA:51912"/>
        <dbReference type="Rhea" id="RHEA-COMP:13257"/>
        <dbReference type="Rhea" id="RHEA-COMP:13258"/>
        <dbReference type="ChEBI" id="CHEBI:15378"/>
        <dbReference type="ChEBI" id="CHEBI:29985"/>
        <dbReference type="ChEBI" id="CHEBI:30616"/>
        <dbReference type="ChEBI" id="CHEBI:43474"/>
        <dbReference type="ChEBI" id="CHEBI:136572"/>
        <dbReference type="ChEBI" id="CHEBI:456216"/>
        <dbReference type="EC" id="6.3.2.17"/>
    </reaction>
</comment>
<evidence type="ECO:0000256" key="6">
    <source>
        <dbReference type="ARBA" id="ARBA00011245"/>
    </source>
</evidence>
<evidence type="ECO:0000256" key="3">
    <source>
        <dbReference type="ARBA" id="ARBA00004799"/>
    </source>
</evidence>
<comment type="function">
    <text evidence="2">Functions in two distinct reactions of the de novo folate biosynthetic pathway. Catalyzes the addition of a glutamate residue to dihydropteroate (7,8-dihydropteroate or H2Pte) to form dihydrofolate (7,8-dihydrofolate monoglutamate or H2Pte-Glu). Also catalyzes successive additions of L-glutamate to tetrahydrofolate or 10-formyltetrahydrofolate or 5,10-methylenetetrahydrofolate, leading to folylpolyglutamate derivatives.</text>
</comment>
<dbReference type="PIRSF" id="PIRSF001563">
    <property type="entry name" value="Folylpolyglu_synth"/>
    <property type="match status" value="1"/>
</dbReference>
<evidence type="ECO:0000256" key="19">
    <source>
        <dbReference type="ARBA" id="ARBA00047493"/>
    </source>
</evidence>
<gene>
    <name evidence="26" type="primary">folC</name>
    <name evidence="26" type="ORF">GMD42_11275</name>
</gene>
<evidence type="ECO:0000313" key="27">
    <source>
        <dbReference type="Proteomes" id="UP000462362"/>
    </source>
</evidence>
<dbReference type="Gene3D" id="3.90.190.20">
    <property type="entry name" value="Mur ligase, C-terminal domain"/>
    <property type="match status" value="1"/>
</dbReference>
<dbReference type="InterPro" id="IPR001645">
    <property type="entry name" value="Folylpolyglutamate_synth"/>
</dbReference>
<keyword evidence="15" id="KW-0289">Folate biosynthesis</keyword>
<organism evidence="26 27">
    <name type="scientific">Parasutterella excrementihominis</name>
    <dbReference type="NCBI Taxonomy" id="487175"/>
    <lineage>
        <taxon>Bacteria</taxon>
        <taxon>Pseudomonadati</taxon>
        <taxon>Pseudomonadota</taxon>
        <taxon>Betaproteobacteria</taxon>
        <taxon>Burkholderiales</taxon>
        <taxon>Sutterellaceae</taxon>
        <taxon>Parasutterella</taxon>
    </lineage>
</organism>
<dbReference type="GO" id="GO:0005524">
    <property type="term" value="F:ATP binding"/>
    <property type="evidence" value="ECO:0007669"/>
    <property type="project" value="UniProtKB-KW"/>
</dbReference>
<dbReference type="SUPFAM" id="SSF53623">
    <property type="entry name" value="MurD-like peptide ligases, catalytic domain"/>
    <property type="match status" value="1"/>
</dbReference>
<keyword evidence="14" id="KW-0460">Magnesium</keyword>
<comment type="catalytic activity">
    <reaction evidence="22">
        <text>7,8-dihydropteroate + L-glutamate + ATP = 7,8-dihydrofolate + ADP + phosphate + H(+)</text>
        <dbReference type="Rhea" id="RHEA:23584"/>
        <dbReference type="ChEBI" id="CHEBI:15378"/>
        <dbReference type="ChEBI" id="CHEBI:17839"/>
        <dbReference type="ChEBI" id="CHEBI:29985"/>
        <dbReference type="ChEBI" id="CHEBI:30616"/>
        <dbReference type="ChEBI" id="CHEBI:43474"/>
        <dbReference type="ChEBI" id="CHEBI:57451"/>
        <dbReference type="ChEBI" id="CHEBI:456216"/>
        <dbReference type="EC" id="6.3.2.12"/>
    </reaction>
</comment>
<evidence type="ECO:0000256" key="21">
    <source>
        <dbReference type="ARBA" id="ARBA00049035"/>
    </source>
</evidence>
<evidence type="ECO:0000256" key="10">
    <source>
        <dbReference type="ARBA" id="ARBA00022598"/>
    </source>
</evidence>
<protein>
    <recommendedName>
        <fullName evidence="9">Dihydrofolate synthase/folylpolyglutamate synthase</fullName>
        <ecNumber evidence="7">6.3.2.12</ecNumber>
        <ecNumber evidence="8">6.3.2.17</ecNumber>
    </recommendedName>
    <alternativeName>
        <fullName evidence="18">Folylpoly-gamma-glutamate synthetase-dihydrofolate synthetase</fullName>
    </alternativeName>
    <alternativeName>
        <fullName evidence="16">Folylpolyglutamate synthetase</fullName>
    </alternativeName>
    <alternativeName>
        <fullName evidence="17">Tetrahydrofolylpolyglutamate synthase</fullName>
    </alternativeName>
</protein>
<dbReference type="FunFam" id="3.40.1190.10:FF:000004">
    <property type="entry name" value="Dihydrofolate synthase/folylpolyglutamate synthase"/>
    <property type="match status" value="1"/>
</dbReference>
<evidence type="ECO:0000256" key="17">
    <source>
        <dbReference type="ARBA" id="ARBA00030592"/>
    </source>
</evidence>
<dbReference type="PANTHER" id="PTHR11136">
    <property type="entry name" value="FOLYLPOLYGLUTAMATE SYNTHASE-RELATED"/>
    <property type="match status" value="1"/>
</dbReference>
<dbReference type="Gene3D" id="3.40.1190.10">
    <property type="entry name" value="Mur-like, catalytic domain"/>
    <property type="match status" value="1"/>
</dbReference>
<evidence type="ECO:0000256" key="7">
    <source>
        <dbReference type="ARBA" id="ARBA00013023"/>
    </source>
</evidence>
<comment type="caution">
    <text evidence="26">The sequence shown here is derived from an EMBL/GenBank/DDBJ whole genome shotgun (WGS) entry which is preliminary data.</text>
</comment>
<reference evidence="26 27" key="1">
    <citation type="journal article" date="2019" name="Nat. Med.">
        <title>A library of human gut bacterial isolates paired with longitudinal multiomics data enables mechanistic microbiome research.</title>
        <authorList>
            <person name="Poyet M."/>
            <person name="Groussin M."/>
            <person name="Gibbons S.M."/>
            <person name="Avila-Pacheco J."/>
            <person name="Jiang X."/>
            <person name="Kearney S.M."/>
            <person name="Perrotta A.R."/>
            <person name="Berdy B."/>
            <person name="Zhao S."/>
            <person name="Lieberman T.D."/>
            <person name="Swanson P.K."/>
            <person name="Smith M."/>
            <person name="Roesemann S."/>
            <person name="Alexander J.E."/>
            <person name="Rich S.A."/>
            <person name="Livny J."/>
            <person name="Vlamakis H."/>
            <person name="Clish C."/>
            <person name="Bullock K."/>
            <person name="Deik A."/>
            <person name="Scott J."/>
            <person name="Pierce K.A."/>
            <person name="Xavier R.J."/>
            <person name="Alm E.J."/>
        </authorList>
    </citation>
    <scope>NUCLEOTIDE SEQUENCE [LARGE SCALE GENOMIC DNA]</scope>
    <source>
        <strain evidence="26 27">BIOML-A2</strain>
    </source>
</reference>
<evidence type="ECO:0000256" key="11">
    <source>
        <dbReference type="ARBA" id="ARBA00022723"/>
    </source>
</evidence>
<dbReference type="Proteomes" id="UP000462362">
    <property type="component" value="Unassembled WGS sequence"/>
</dbReference>
<dbReference type="AlphaFoldDB" id="A0A6I3S421"/>
<proteinExistence type="inferred from homology"/>
<dbReference type="EC" id="6.3.2.12" evidence="7"/>
<feature type="domain" description="Mur ligase central" evidence="25">
    <location>
        <begin position="46"/>
        <end position="261"/>
    </location>
</feature>
<dbReference type="GO" id="GO:0046654">
    <property type="term" value="P:tetrahydrofolate biosynthetic process"/>
    <property type="evidence" value="ECO:0007669"/>
    <property type="project" value="UniProtKB-UniPathway"/>
</dbReference>
<keyword evidence="12 23" id="KW-0547">Nucleotide-binding</keyword>
<evidence type="ECO:0000256" key="22">
    <source>
        <dbReference type="ARBA" id="ARBA00049161"/>
    </source>
</evidence>
<evidence type="ECO:0000259" key="24">
    <source>
        <dbReference type="Pfam" id="PF02875"/>
    </source>
</evidence>
<evidence type="ECO:0000313" key="26">
    <source>
        <dbReference type="EMBL" id="MTU44167.1"/>
    </source>
</evidence>
<evidence type="ECO:0000256" key="12">
    <source>
        <dbReference type="ARBA" id="ARBA00022741"/>
    </source>
</evidence>
<comment type="subunit">
    <text evidence="6">Monomer.</text>
</comment>
<dbReference type="GO" id="GO:0004326">
    <property type="term" value="F:tetrahydrofolylpolyglutamate synthase activity"/>
    <property type="evidence" value="ECO:0007669"/>
    <property type="project" value="UniProtKB-EC"/>
</dbReference>
<comment type="pathway">
    <text evidence="3">Cofactor biosynthesis; tetrahydrofolate biosynthesis; 7,8-dihydrofolate from 2-amino-4-hydroxy-6-hydroxymethyl-7,8-dihydropteridine diphosphate and 4-aminobenzoate: step 2/2.</text>
</comment>
<accession>A0A6I3S421</accession>
<dbReference type="PANTHER" id="PTHR11136:SF0">
    <property type="entry name" value="DIHYDROFOLATE SYNTHETASE-RELATED"/>
    <property type="match status" value="1"/>
</dbReference>
<dbReference type="EMBL" id="WNCL01000050">
    <property type="protein sequence ID" value="MTU44167.1"/>
    <property type="molecule type" value="Genomic_DNA"/>
</dbReference>
<comment type="catalytic activity">
    <reaction evidence="19">
        <text>(6S)-5,6,7,8-tetrahydrofolyl-(gamma-L-Glu)(n) + L-glutamate + ATP = (6S)-5,6,7,8-tetrahydrofolyl-(gamma-L-Glu)(n+1) + ADP + phosphate + H(+)</text>
        <dbReference type="Rhea" id="RHEA:10580"/>
        <dbReference type="Rhea" id="RHEA-COMP:14738"/>
        <dbReference type="Rhea" id="RHEA-COMP:14740"/>
        <dbReference type="ChEBI" id="CHEBI:15378"/>
        <dbReference type="ChEBI" id="CHEBI:29985"/>
        <dbReference type="ChEBI" id="CHEBI:30616"/>
        <dbReference type="ChEBI" id="CHEBI:43474"/>
        <dbReference type="ChEBI" id="CHEBI:141005"/>
        <dbReference type="ChEBI" id="CHEBI:456216"/>
        <dbReference type="EC" id="6.3.2.17"/>
    </reaction>
</comment>
<dbReference type="GO" id="GO:0046656">
    <property type="term" value="P:folic acid biosynthetic process"/>
    <property type="evidence" value="ECO:0007669"/>
    <property type="project" value="UniProtKB-KW"/>
</dbReference>
<dbReference type="InterPro" id="IPR036615">
    <property type="entry name" value="Mur_ligase_C_dom_sf"/>
</dbReference>
<keyword evidence="10 23" id="KW-0436">Ligase</keyword>
<dbReference type="GO" id="GO:0005737">
    <property type="term" value="C:cytoplasm"/>
    <property type="evidence" value="ECO:0007669"/>
    <property type="project" value="TreeGrafter"/>
</dbReference>